<keyword evidence="2" id="KW-1185">Reference proteome</keyword>
<evidence type="ECO:0000313" key="2">
    <source>
        <dbReference type="Proteomes" id="UP001331515"/>
    </source>
</evidence>
<organism evidence="1 2">
    <name type="scientific">Champsocephalus gunnari</name>
    <name type="common">Mackerel icefish</name>
    <dbReference type="NCBI Taxonomy" id="52237"/>
    <lineage>
        <taxon>Eukaryota</taxon>
        <taxon>Metazoa</taxon>
        <taxon>Chordata</taxon>
        <taxon>Craniata</taxon>
        <taxon>Vertebrata</taxon>
        <taxon>Euteleostomi</taxon>
        <taxon>Actinopterygii</taxon>
        <taxon>Neopterygii</taxon>
        <taxon>Teleostei</taxon>
        <taxon>Neoteleostei</taxon>
        <taxon>Acanthomorphata</taxon>
        <taxon>Eupercaria</taxon>
        <taxon>Perciformes</taxon>
        <taxon>Notothenioidei</taxon>
        <taxon>Channichthyidae</taxon>
        <taxon>Champsocephalus</taxon>
    </lineage>
</organism>
<accession>A0AAN8DFX5</accession>
<protein>
    <submittedName>
        <fullName evidence="1">Uncharacterized protein</fullName>
    </submittedName>
</protein>
<dbReference type="AlphaFoldDB" id="A0AAN8DFX5"/>
<name>A0AAN8DFX5_CHAGU</name>
<proteinExistence type="predicted"/>
<comment type="caution">
    <text evidence="1">The sequence shown here is derived from an EMBL/GenBank/DDBJ whole genome shotgun (WGS) entry which is preliminary data.</text>
</comment>
<dbReference type="Proteomes" id="UP001331515">
    <property type="component" value="Unassembled WGS sequence"/>
</dbReference>
<sequence>MLAFGAGRTSVTGCWCHAIRVSEVPIVQGVQLRILQSNGCLCPYPGLDMDPQDMLLQSSKCWRELVTLCPVFAEEMPS</sequence>
<reference evidence="1 2" key="1">
    <citation type="journal article" date="2023" name="Mol. Biol. Evol.">
        <title>Genomics of Secondarily Temperate Adaptation in the Only Non-Antarctic Icefish.</title>
        <authorList>
            <person name="Rivera-Colon A.G."/>
            <person name="Rayamajhi N."/>
            <person name="Minhas B.F."/>
            <person name="Madrigal G."/>
            <person name="Bilyk K.T."/>
            <person name="Yoon V."/>
            <person name="Hune M."/>
            <person name="Gregory S."/>
            <person name="Cheng C.H.C."/>
            <person name="Catchen J.M."/>
        </authorList>
    </citation>
    <scope>NUCLEOTIDE SEQUENCE [LARGE SCALE GENOMIC DNA]</scope>
    <source>
        <tissue evidence="1">White muscle</tissue>
    </source>
</reference>
<gene>
    <name evidence="1" type="ORF">CgunFtcFv8_011989</name>
</gene>
<dbReference type="EMBL" id="JAURVH010001526">
    <property type="protein sequence ID" value="KAK5917068.1"/>
    <property type="molecule type" value="Genomic_DNA"/>
</dbReference>
<evidence type="ECO:0000313" key="1">
    <source>
        <dbReference type="EMBL" id="KAK5917068.1"/>
    </source>
</evidence>